<keyword evidence="3" id="KW-1185">Reference proteome</keyword>
<dbReference type="EC" id="3.1.4.46" evidence="2"/>
<dbReference type="RefSeq" id="WP_145944305.1">
    <property type="nucleotide sequence ID" value="NZ_CP017641.1"/>
</dbReference>
<accession>A0A1P8WL48</accession>
<feature type="domain" description="GP-PDE" evidence="1">
    <location>
        <begin position="232"/>
        <end position="471"/>
    </location>
</feature>
<evidence type="ECO:0000313" key="3">
    <source>
        <dbReference type="Proteomes" id="UP000187735"/>
    </source>
</evidence>
<dbReference type="PANTHER" id="PTHR46211:SF1">
    <property type="entry name" value="GLYCEROPHOSPHODIESTER PHOSPHODIESTERASE, CYTOPLASMIC"/>
    <property type="match status" value="1"/>
</dbReference>
<dbReference type="AlphaFoldDB" id="A0A1P8WL48"/>
<dbReference type="InterPro" id="IPR030395">
    <property type="entry name" value="GP_PDE_dom"/>
</dbReference>
<dbReference type="GO" id="GO:0006629">
    <property type="term" value="P:lipid metabolic process"/>
    <property type="evidence" value="ECO:0007669"/>
    <property type="project" value="InterPro"/>
</dbReference>
<dbReference type="EMBL" id="CP017641">
    <property type="protein sequence ID" value="APZ94761.1"/>
    <property type="molecule type" value="Genomic_DNA"/>
</dbReference>
<dbReference type="PANTHER" id="PTHR46211">
    <property type="entry name" value="GLYCEROPHOSPHORYL DIESTER PHOSPHODIESTERASE"/>
    <property type="match status" value="1"/>
</dbReference>
<dbReference type="Proteomes" id="UP000187735">
    <property type="component" value="Chromosome"/>
</dbReference>
<name>A0A1P8WL48_9PLAN</name>
<keyword evidence="2" id="KW-0378">Hydrolase</keyword>
<dbReference type="PROSITE" id="PS51704">
    <property type="entry name" value="GP_PDE"/>
    <property type="match status" value="1"/>
</dbReference>
<protein>
    <submittedName>
        <fullName evidence="2">Glycerophosphoryl diester phosphodiesterase</fullName>
        <ecNumber evidence="2">3.1.4.46</ecNumber>
    </submittedName>
</protein>
<dbReference type="InterPro" id="IPR010496">
    <property type="entry name" value="AL/BT2_dom"/>
</dbReference>
<dbReference type="STRING" id="1891926.Fuma_04400"/>
<dbReference type="KEGG" id="fmr:Fuma_04400"/>
<evidence type="ECO:0000259" key="1">
    <source>
        <dbReference type="PROSITE" id="PS51704"/>
    </source>
</evidence>
<dbReference type="SUPFAM" id="SSF51695">
    <property type="entry name" value="PLC-like phosphodiesterases"/>
    <property type="match status" value="1"/>
</dbReference>
<dbReference type="Gene3D" id="3.20.20.190">
    <property type="entry name" value="Phosphatidylinositol (PI) phosphodiesterase"/>
    <property type="match status" value="1"/>
</dbReference>
<dbReference type="InterPro" id="IPR017946">
    <property type="entry name" value="PLC-like_Pdiesterase_TIM-brl"/>
</dbReference>
<organism evidence="2 3">
    <name type="scientific">Fuerstiella marisgermanici</name>
    <dbReference type="NCBI Taxonomy" id="1891926"/>
    <lineage>
        <taxon>Bacteria</taxon>
        <taxon>Pseudomonadati</taxon>
        <taxon>Planctomycetota</taxon>
        <taxon>Planctomycetia</taxon>
        <taxon>Planctomycetales</taxon>
        <taxon>Planctomycetaceae</taxon>
        <taxon>Fuerstiella</taxon>
    </lineage>
</organism>
<sequence length="473" mass="51889">MIRFVFTTIAITVTFLGHLSPMDHRCSAQVAKSGDEPVLMETFDQAGTSPPADWNVVEGYWRVEDGLLVADSLDGESYITFGEPSWQNYEVEATVTFREVRNEARWVSILVRATPNGETPWSQAVVRFDSTKPNGMEFAVKTSAKQWSVRSKGSTAAKRKLNQPQRLKIAVRGSRVDIFLDGQQVVNSQLCVDRATGCVGLGVSGCVAAFDDVAVRQLPPSENKPADSSRRADVVAHRGFSAIAPENTLAAIRAAIKAGATGCEFDVYACADGTIVLMHDKTVERTTNSTGQVTDLMLQQLRKLDAGSWKDPKYAGEPVPTLTEALKLLKGTGCQPVIEIKMEGIAKQVVSDVRALEMVDQVAIIAFSADVVREVRELEPRIVCAWLSSKELSGSVTEQADWLQKQARACHAKLLDLRFTMLSPELVTELKKRGLGVWTWTVNESAVMQALQQWGVDSITTDRPNLLNQSADF</sequence>
<dbReference type="OrthoDB" id="238714at2"/>
<reference evidence="2 3" key="1">
    <citation type="journal article" date="2016" name="Front. Microbiol.">
        <title>Fuerstia marisgermanicae gen. nov., sp. nov., an Unusual Member of the Phylum Planctomycetes from the German Wadden Sea.</title>
        <authorList>
            <person name="Kohn T."/>
            <person name="Heuer A."/>
            <person name="Jogler M."/>
            <person name="Vollmers J."/>
            <person name="Boedeker C."/>
            <person name="Bunk B."/>
            <person name="Rast P."/>
            <person name="Borchert D."/>
            <person name="Glockner I."/>
            <person name="Freese H.M."/>
            <person name="Klenk H.P."/>
            <person name="Overmann J."/>
            <person name="Kaster A.K."/>
            <person name="Rohde M."/>
            <person name="Wiegand S."/>
            <person name="Jogler C."/>
        </authorList>
    </citation>
    <scope>NUCLEOTIDE SEQUENCE [LARGE SCALE GENOMIC DNA]</scope>
    <source>
        <strain evidence="2 3">NH11</strain>
    </source>
</reference>
<dbReference type="Gene3D" id="2.60.120.560">
    <property type="entry name" value="Exo-inulinase, domain 1"/>
    <property type="match status" value="1"/>
</dbReference>
<dbReference type="GO" id="GO:0008889">
    <property type="term" value="F:glycerophosphodiester phosphodiesterase activity"/>
    <property type="evidence" value="ECO:0007669"/>
    <property type="project" value="UniProtKB-EC"/>
</dbReference>
<dbReference type="Pfam" id="PF06439">
    <property type="entry name" value="3keto-disac_hyd"/>
    <property type="match status" value="1"/>
</dbReference>
<proteinExistence type="predicted"/>
<evidence type="ECO:0000313" key="2">
    <source>
        <dbReference type="EMBL" id="APZ94761.1"/>
    </source>
</evidence>
<gene>
    <name evidence="2" type="primary">ugpQ_1</name>
    <name evidence="2" type="ORF">Fuma_04400</name>
</gene>
<dbReference type="Pfam" id="PF03009">
    <property type="entry name" value="GDPD"/>
    <property type="match status" value="1"/>
</dbReference>